<evidence type="ECO:0000256" key="4">
    <source>
        <dbReference type="SAM" id="MobiDB-lite"/>
    </source>
</evidence>
<dbReference type="Proteomes" id="UP000087766">
    <property type="component" value="Chromosome 5"/>
</dbReference>
<evidence type="ECO:0000313" key="5">
    <source>
        <dbReference type="Proteomes" id="UP000087766"/>
    </source>
</evidence>
<dbReference type="SUPFAM" id="SSF143113">
    <property type="entry name" value="NAP-like"/>
    <property type="match status" value="1"/>
</dbReference>
<dbReference type="Gene3D" id="3.30.1120.90">
    <property type="entry name" value="Nucleosome assembly protein"/>
    <property type="match status" value="1"/>
</dbReference>
<dbReference type="OrthoDB" id="27325at2759"/>
<dbReference type="GeneID" id="106760615"/>
<sequence length="299" mass="34725">MSDGSDNVSPDSGVVTPDSTDAMKDDSQISVEENADFVDQLPPRVRNRVEYLMGVQLEFDRVQDKFFEELSRLEDKYEKRIALLYRHRSEVLMGIKDEELTDEDEPEKAMDKVFGIPNFWLTAMKRKDILAELITEDDEGALHYLEDIKSFRLCDSGGFKLEFTFPCNPYFEPSTLKKKYIIDRDGPVLIKAKGTKINWLPGMCLTRKVLPMMARRTSNDDGPLTNTKKSFFNFFSPPLDHDEDDEDIDDEDDLPIELIRKDYDIGCVIRDELIPYAVSWFTGEFTDKQLFVKYMKMKK</sequence>
<reference evidence="6" key="2">
    <citation type="submission" date="2025-08" db="UniProtKB">
        <authorList>
            <consortium name="RefSeq"/>
        </authorList>
    </citation>
    <scope>IDENTIFICATION</scope>
    <source>
        <tissue evidence="6">Leaf</tissue>
    </source>
</reference>
<dbReference type="GO" id="GO:0006334">
    <property type="term" value="P:nucleosome assembly"/>
    <property type="evidence" value="ECO:0007669"/>
    <property type="project" value="InterPro"/>
</dbReference>
<evidence type="ECO:0000256" key="2">
    <source>
        <dbReference type="ARBA" id="ARBA00023186"/>
    </source>
</evidence>
<dbReference type="AlphaFoldDB" id="A0A1S3U0H5"/>
<gene>
    <name evidence="6" type="primary">LOC106760615</name>
</gene>
<dbReference type="InterPro" id="IPR037231">
    <property type="entry name" value="NAP-like_sf"/>
</dbReference>
<protein>
    <submittedName>
        <fullName evidence="6">Nucleosome assembly protein 12</fullName>
    </submittedName>
</protein>
<dbReference type="KEGG" id="vra:106760615"/>
<proteinExistence type="inferred from homology"/>
<comment type="similarity">
    <text evidence="1 3">Belongs to the nucleosome assembly protein (NAP) family.</text>
</comment>
<accession>A0A1S3U0H5</accession>
<evidence type="ECO:0000256" key="3">
    <source>
        <dbReference type="RuleBase" id="RU003876"/>
    </source>
</evidence>
<evidence type="ECO:0000256" key="1">
    <source>
        <dbReference type="ARBA" id="ARBA00009947"/>
    </source>
</evidence>
<dbReference type="GO" id="GO:0005634">
    <property type="term" value="C:nucleus"/>
    <property type="evidence" value="ECO:0007669"/>
    <property type="project" value="InterPro"/>
</dbReference>
<dbReference type="RefSeq" id="XP_014499520.2">
    <property type="nucleotide sequence ID" value="XM_014644034.2"/>
</dbReference>
<dbReference type="GO" id="GO:0000724">
    <property type="term" value="P:double-strand break repair via homologous recombination"/>
    <property type="evidence" value="ECO:0007669"/>
    <property type="project" value="UniProtKB-ARBA"/>
</dbReference>
<dbReference type="GO" id="GO:0042393">
    <property type="term" value="F:histone binding"/>
    <property type="evidence" value="ECO:0007669"/>
    <property type="project" value="UniProtKB-ARBA"/>
</dbReference>
<feature type="region of interest" description="Disordered" evidence="4">
    <location>
        <begin position="1"/>
        <end position="24"/>
    </location>
</feature>
<dbReference type="PANTHER" id="PTHR11875">
    <property type="entry name" value="TESTIS-SPECIFIC Y-ENCODED PROTEIN"/>
    <property type="match status" value="1"/>
</dbReference>
<evidence type="ECO:0000313" key="6">
    <source>
        <dbReference type="RefSeq" id="XP_014499520.2"/>
    </source>
</evidence>
<dbReference type="Gene3D" id="1.20.5.1500">
    <property type="match status" value="1"/>
</dbReference>
<keyword evidence="2" id="KW-0143">Chaperone</keyword>
<keyword evidence="5" id="KW-1185">Reference proteome</keyword>
<dbReference type="InterPro" id="IPR002164">
    <property type="entry name" value="NAP_family"/>
</dbReference>
<dbReference type="STRING" id="3916.A0A1S3U0H5"/>
<name>A0A1S3U0H5_VIGRR</name>
<dbReference type="Pfam" id="PF00956">
    <property type="entry name" value="NAP"/>
    <property type="match status" value="1"/>
</dbReference>
<reference evidence="5" key="1">
    <citation type="journal article" date="2014" name="Nat. Commun.">
        <title>Genome sequence of mungbean and insights into evolution within Vigna species.</title>
        <authorList>
            <person name="Kang Y.J."/>
            <person name="Kim S.K."/>
            <person name="Kim M.Y."/>
            <person name="Lestari P."/>
            <person name="Kim K.H."/>
            <person name="Ha B.K."/>
            <person name="Jun T.H."/>
            <person name="Hwang W.J."/>
            <person name="Lee T."/>
            <person name="Lee J."/>
            <person name="Shim S."/>
            <person name="Yoon M.Y."/>
            <person name="Jang Y.E."/>
            <person name="Han K.S."/>
            <person name="Taeprayoon P."/>
            <person name="Yoon N."/>
            <person name="Somta P."/>
            <person name="Tanya P."/>
            <person name="Kim K.S."/>
            <person name="Gwag J.G."/>
            <person name="Moon J.K."/>
            <person name="Lee Y.H."/>
            <person name="Park B.S."/>
            <person name="Bombarely A."/>
            <person name="Doyle J.J."/>
            <person name="Jackson S.A."/>
            <person name="Schafleitner R."/>
            <person name="Srinives P."/>
            <person name="Varshney R.K."/>
            <person name="Lee S.H."/>
        </authorList>
    </citation>
    <scope>NUCLEOTIDE SEQUENCE [LARGE SCALE GENOMIC DNA]</scope>
    <source>
        <strain evidence="5">cv. VC1973A</strain>
    </source>
</reference>
<feature type="compositionally biased region" description="Polar residues" evidence="4">
    <location>
        <begin position="1"/>
        <end position="10"/>
    </location>
</feature>
<organism evidence="5 6">
    <name type="scientific">Vigna radiata var. radiata</name>
    <name type="common">Mung bean</name>
    <name type="synonym">Phaseolus aureus</name>
    <dbReference type="NCBI Taxonomy" id="3916"/>
    <lineage>
        <taxon>Eukaryota</taxon>
        <taxon>Viridiplantae</taxon>
        <taxon>Streptophyta</taxon>
        <taxon>Embryophyta</taxon>
        <taxon>Tracheophyta</taxon>
        <taxon>Spermatophyta</taxon>
        <taxon>Magnoliopsida</taxon>
        <taxon>eudicotyledons</taxon>
        <taxon>Gunneridae</taxon>
        <taxon>Pentapetalae</taxon>
        <taxon>rosids</taxon>
        <taxon>fabids</taxon>
        <taxon>Fabales</taxon>
        <taxon>Fabaceae</taxon>
        <taxon>Papilionoideae</taxon>
        <taxon>50 kb inversion clade</taxon>
        <taxon>NPAAA clade</taxon>
        <taxon>indigoferoid/millettioid clade</taxon>
        <taxon>Phaseoleae</taxon>
        <taxon>Vigna</taxon>
    </lineage>
</organism>